<dbReference type="Proteomes" id="UP000789860">
    <property type="component" value="Unassembled WGS sequence"/>
</dbReference>
<comment type="caution">
    <text evidence="1">The sequence shown here is derived from an EMBL/GenBank/DDBJ whole genome shotgun (WGS) entry which is preliminary data.</text>
</comment>
<gene>
    <name evidence="1" type="ORF">SCALOS_LOCUS3183</name>
</gene>
<name>A0ACA9KZW5_9GLOM</name>
<feature type="non-terminal residue" evidence="1">
    <location>
        <position position="1"/>
    </location>
</feature>
<organism evidence="1 2">
    <name type="scientific">Scutellospora calospora</name>
    <dbReference type="NCBI Taxonomy" id="85575"/>
    <lineage>
        <taxon>Eukaryota</taxon>
        <taxon>Fungi</taxon>
        <taxon>Fungi incertae sedis</taxon>
        <taxon>Mucoromycota</taxon>
        <taxon>Glomeromycotina</taxon>
        <taxon>Glomeromycetes</taxon>
        <taxon>Diversisporales</taxon>
        <taxon>Gigasporaceae</taxon>
        <taxon>Scutellospora</taxon>
    </lineage>
</organism>
<reference evidence="1" key="1">
    <citation type="submission" date="2021-06" db="EMBL/GenBank/DDBJ databases">
        <authorList>
            <person name="Kallberg Y."/>
            <person name="Tangrot J."/>
            <person name="Rosling A."/>
        </authorList>
    </citation>
    <scope>NUCLEOTIDE SEQUENCE</scope>
    <source>
        <strain evidence="1">AU212A</strain>
    </source>
</reference>
<accession>A0ACA9KZW5</accession>
<sequence>LPVHNVVNNKDLLDITTESSPVLIKAVEVRSHLREQDGIEISASTIRRILRSYEDETELECERVGDTIRERNREKSFEIKSKPSNLSFNQAHGCISSEIKFHYNQKVEQGLISELFEFIRNNDLYPYKFIYPAVYI</sequence>
<keyword evidence="2" id="KW-1185">Reference proteome</keyword>
<evidence type="ECO:0000313" key="1">
    <source>
        <dbReference type="EMBL" id="CAG8499623.1"/>
    </source>
</evidence>
<protein>
    <submittedName>
        <fullName evidence="1">9622_t:CDS:1</fullName>
    </submittedName>
</protein>
<evidence type="ECO:0000313" key="2">
    <source>
        <dbReference type="Proteomes" id="UP000789860"/>
    </source>
</evidence>
<dbReference type="EMBL" id="CAJVPM010003315">
    <property type="protein sequence ID" value="CAG8499623.1"/>
    <property type="molecule type" value="Genomic_DNA"/>
</dbReference>
<proteinExistence type="predicted"/>